<reference evidence="1" key="1">
    <citation type="journal article" date="2015" name="Nature">
        <title>Complex archaea that bridge the gap between prokaryotes and eukaryotes.</title>
        <authorList>
            <person name="Spang A."/>
            <person name="Saw J.H."/>
            <person name="Jorgensen S.L."/>
            <person name="Zaremba-Niedzwiedzka K."/>
            <person name="Martijn J."/>
            <person name="Lind A.E."/>
            <person name="van Eijk R."/>
            <person name="Schleper C."/>
            <person name="Guy L."/>
            <person name="Ettema T.J."/>
        </authorList>
    </citation>
    <scope>NUCLEOTIDE SEQUENCE</scope>
</reference>
<accession>A0A0F9P7C0</accession>
<gene>
    <name evidence="1" type="ORF">LCGC14_0861100</name>
</gene>
<evidence type="ECO:0008006" key="2">
    <source>
        <dbReference type="Google" id="ProtNLM"/>
    </source>
</evidence>
<evidence type="ECO:0000313" key="1">
    <source>
        <dbReference type="EMBL" id="KKN27760.1"/>
    </source>
</evidence>
<sequence>METNELMKNKTKYFFEHKIKVHIKKNNGYIHNGLILELKGDLLILDDKKNGAMPIYFLEIFEIEKMEEVGG</sequence>
<name>A0A0F9P7C0_9ZZZZ</name>
<comment type="caution">
    <text evidence="1">The sequence shown here is derived from an EMBL/GenBank/DDBJ whole genome shotgun (WGS) entry which is preliminary data.</text>
</comment>
<dbReference type="AlphaFoldDB" id="A0A0F9P7C0"/>
<protein>
    <recommendedName>
        <fullName evidence="2">DUF2642 domain-containing protein</fullName>
    </recommendedName>
</protein>
<dbReference type="EMBL" id="LAZR01002614">
    <property type="protein sequence ID" value="KKN27760.1"/>
    <property type="molecule type" value="Genomic_DNA"/>
</dbReference>
<proteinExistence type="predicted"/>
<organism evidence="1">
    <name type="scientific">marine sediment metagenome</name>
    <dbReference type="NCBI Taxonomy" id="412755"/>
    <lineage>
        <taxon>unclassified sequences</taxon>
        <taxon>metagenomes</taxon>
        <taxon>ecological metagenomes</taxon>
    </lineage>
</organism>